<evidence type="ECO:0000313" key="3">
    <source>
        <dbReference type="Proteomes" id="UP000198964"/>
    </source>
</evidence>
<keyword evidence="1" id="KW-1133">Transmembrane helix</keyword>
<evidence type="ECO:0000313" key="2">
    <source>
        <dbReference type="EMBL" id="SFF51280.1"/>
    </source>
</evidence>
<sequence>MNSLYQKERKELRSYKIKKDGLLIEWQIDGRFKSFIMPFEKIGFNKIITSKEINPFELGLFISVFFNLMLVLLLLSDWLVKLTNDEIITSTLGMGISAGLTVWAIGLFKRKKELTLEGIEKLFFLYDKKHEDEVDKFVESLRSKQREYIRKRYMKIDDLNNKENQEYTFRWLFESEFISRDELELMLNELENRKIIKGS</sequence>
<accession>A0A1I2JBC7</accession>
<feature type="transmembrane region" description="Helical" evidence="1">
    <location>
        <begin position="56"/>
        <end position="75"/>
    </location>
</feature>
<name>A0A1I2JBC7_9BACT</name>
<dbReference type="RefSeq" id="WP_093920571.1">
    <property type="nucleotide sequence ID" value="NZ_FONW01000008.1"/>
</dbReference>
<gene>
    <name evidence="2" type="ORF">SAMN05216283_10854</name>
</gene>
<feature type="transmembrane region" description="Helical" evidence="1">
    <location>
        <begin position="87"/>
        <end position="108"/>
    </location>
</feature>
<reference evidence="2 3" key="1">
    <citation type="submission" date="2016-10" db="EMBL/GenBank/DDBJ databases">
        <authorList>
            <person name="de Groot N.N."/>
        </authorList>
    </citation>
    <scope>NUCLEOTIDE SEQUENCE [LARGE SCALE GENOMIC DNA]</scope>
    <source>
        <strain evidence="2 3">CGMCC 1.9156</strain>
    </source>
</reference>
<protein>
    <submittedName>
        <fullName evidence="2">Uncharacterized protein</fullName>
    </submittedName>
</protein>
<dbReference type="EMBL" id="FONW01000008">
    <property type="protein sequence ID" value="SFF51280.1"/>
    <property type="molecule type" value="Genomic_DNA"/>
</dbReference>
<organism evidence="2 3">
    <name type="scientific">Sunxiuqinia elliptica</name>
    <dbReference type="NCBI Taxonomy" id="655355"/>
    <lineage>
        <taxon>Bacteria</taxon>
        <taxon>Pseudomonadati</taxon>
        <taxon>Bacteroidota</taxon>
        <taxon>Bacteroidia</taxon>
        <taxon>Marinilabiliales</taxon>
        <taxon>Prolixibacteraceae</taxon>
        <taxon>Sunxiuqinia</taxon>
    </lineage>
</organism>
<dbReference type="AlphaFoldDB" id="A0A1I2JBC7"/>
<dbReference type="Proteomes" id="UP000198964">
    <property type="component" value="Unassembled WGS sequence"/>
</dbReference>
<evidence type="ECO:0000256" key="1">
    <source>
        <dbReference type="SAM" id="Phobius"/>
    </source>
</evidence>
<keyword evidence="1" id="KW-0472">Membrane</keyword>
<keyword evidence="3" id="KW-1185">Reference proteome</keyword>
<proteinExistence type="predicted"/>
<keyword evidence="1" id="KW-0812">Transmembrane</keyword>